<dbReference type="Gene3D" id="3.40.50.720">
    <property type="entry name" value="NAD(P)-binding Rossmann-like Domain"/>
    <property type="match status" value="1"/>
</dbReference>
<sequence>MSKMSFTYLSEPDVLEAGLSLSETVELCTESLRQHGLKQIENPPKSGIHPQPDAFLHSMPAWVMEKNVCGIKWVSGFSSNVQKKLPSIVGMIILNSTETGFPTAVLDGTYITAIRTAGVSGVSIKYLARKDSEVLGIVGTGVQGKYNTLCITHYLPSIKKIRYYDAWAPSLESFKAQLQPLLPNVTFEPVATIEEAVRGADVFAGCTGKVTESIFYADWVKPGALVLPVHGGGWEPDVMTKFDKVVVDDWAQISVGMSQYTAHCKAPYAELGEIVCEKKAGRENDQERIINFNYGLAIHDMICGARVVEKAKQKGLGVELELMDLAKPIPLPQV</sequence>
<dbReference type="PIRSF" id="PIRSF001439">
    <property type="entry name" value="CryM"/>
    <property type="match status" value="1"/>
</dbReference>
<dbReference type="BioCyc" id="MetaCyc:MONOMER-18218"/>
<evidence type="ECO:0000256" key="6">
    <source>
        <dbReference type="ARBA" id="ARBA00093197"/>
    </source>
</evidence>
<dbReference type="PANTHER" id="PTHR13812:SF19">
    <property type="entry name" value="KETIMINE REDUCTASE MU-CRYSTALLIN"/>
    <property type="match status" value="1"/>
</dbReference>
<comment type="catalytic activity">
    <reaction evidence="9">
        <text>(S)-cystathionine ketimine + NADPH + 2 H(+) = (3R,5S)-2,3,5,6,7-pentahydro-1,4-thiazepine-3,5-dicarboxylate + NADP(+)</text>
        <dbReference type="Rhea" id="RHEA:68036"/>
        <dbReference type="ChEBI" id="CHEBI:15378"/>
        <dbReference type="ChEBI" id="CHEBI:57783"/>
        <dbReference type="ChEBI" id="CHEBI:58349"/>
        <dbReference type="ChEBI" id="CHEBI:176808"/>
        <dbReference type="ChEBI" id="CHEBI:176810"/>
    </reaction>
    <physiologicalReaction direction="left-to-right" evidence="9">
        <dbReference type="Rhea" id="RHEA:68037"/>
    </physiologicalReaction>
</comment>
<dbReference type="Pfam" id="PF02423">
    <property type="entry name" value="OCD_Mu_crystall"/>
    <property type="match status" value="1"/>
</dbReference>
<evidence type="ECO:0000256" key="15">
    <source>
        <dbReference type="ARBA" id="ARBA00093567"/>
    </source>
</evidence>
<comment type="catalytic activity">
    <reaction evidence="10">
        <text>(R)-lanthionine ketimine + NADPH + 2 H(+) = (3R,5R)-1,4-thiomorpholine-3,5-dicarboxylate + NADP(+)</text>
        <dbReference type="Rhea" id="RHEA:68040"/>
        <dbReference type="ChEBI" id="CHEBI:15378"/>
        <dbReference type="ChEBI" id="CHEBI:57783"/>
        <dbReference type="ChEBI" id="CHEBI:58349"/>
        <dbReference type="ChEBI" id="CHEBI:176891"/>
        <dbReference type="ChEBI" id="CHEBI:176892"/>
    </reaction>
    <physiologicalReaction direction="left-to-right" evidence="10">
        <dbReference type="Rhea" id="RHEA:68041"/>
    </physiologicalReaction>
</comment>
<dbReference type="InterPro" id="IPR036291">
    <property type="entry name" value="NAD(P)-bd_dom_sf"/>
</dbReference>
<evidence type="ECO:0000256" key="14">
    <source>
        <dbReference type="ARBA" id="ARBA00093273"/>
    </source>
</evidence>
<evidence type="ECO:0000256" key="10">
    <source>
        <dbReference type="ARBA" id="ARBA00093248"/>
    </source>
</evidence>
<evidence type="ECO:0000256" key="5">
    <source>
        <dbReference type="ARBA" id="ARBA00093190"/>
    </source>
</evidence>
<accession>Q60FC7</accession>
<comment type="catalytic activity">
    <reaction evidence="11">
        <text>(S)-cystathionine ketimine + NADH + 2 H(+) = (3R,5S)-2,3,5,6,7-pentahydro-1,4-thiazepine-3,5-dicarboxylate + NAD(+)</text>
        <dbReference type="Rhea" id="RHEA:68032"/>
        <dbReference type="ChEBI" id="CHEBI:15378"/>
        <dbReference type="ChEBI" id="CHEBI:57540"/>
        <dbReference type="ChEBI" id="CHEBI:57945"/>
        <dbReference type="ChEBI" id="CHEBI:176808"/>
        <dbReference type="ChEBI" id="CHEBI:176810"/>
    </reaction>
    <physiologicalReaction direction="left-to-right" evidence="11">
        <dbReference type="Rhea" id="RHEA:68033"/>
    </physiologicalReaction>
</comment>
<dbReference type="GO" id="GO:0047127">
    <property type="term" value="F:thiomorpholine-carboxylate dehydrogenase activity"/>
    <property type="evidence" value="ECO:0007669"/>
    <property type="project" value="UniProtKB-EC"/>
</dbReference>
<evidence type="ECO:0000256" key="9">
    <source>
        <dbReference type="ARBA" id="ARBA00093227"/>
    </source>
</evidence>
<name>Q60FC7_HALJA</name>
<organism evidence="18">
    <name type="scientific">Halichondria japonica</name>
    <name type="common">Marine sponge</name>
    <dbReference type="NCBI Taxonomy" id="6062"/>
    <lineage>
        <taxon>Eukaryota</taxon>
        <taxon>Metazoa</taxon>
        <taxon>Porifera</taxon>
        <taxon>Demospongiae</taxon>
        <taxon>Heteroscleromorpha</taxon>
        <taxon>Suberitida</taxon>
        <taxon>Halichondriidae</taxon>
        <taxon>Halichondria</taxon>
        <taxon>Halichondria (Halichondria)</taxon>
    </lineage>
</organism>
<dbReference type="EC" id="1.5.1.1" evidence="16"/>
<evidence type="ECO:0000256" key="1">
    <source>
        <dbReference type="ARBA" id="ARBA00008903"/>
    </source>
</evidence>
<gene>
    <name evidence="18" type="primary">tadh</name>
</gene>
<dbReference type="EMBL" id="AB191687">
    <property type="protein sequence ID" value="BAD52445.1"/>
    <property type="molecule type" value="mRNA"/>
</dbReference>
<comment type="catalytic activity">
    <reaction evidence="8">
        <text>(3R)-1,4-thiomorpholine-3-carboxylate + NAD(+) = 3,4-dehydrothiomorpholine-3-carboxylate + NADH + 2 H(+)</text>
        <dbReference type="Rhea" id="RHEA:12504"/>
        <dbReference type="ChEBI" id="CHEBI:15378"/>
        <dbReference type="ChEBI" id="CHEBI:57540"/>
        <dbReference type="ChEBI" id="CHEBI:57945"/>
        <dbReference type="ChEBI" id="CHEBI:58517"/>
        <dbReference type="ChEBI" id="CHEBI:176873"/>
        <dbReference type="EC" id="1.5.1.25"/>
    </reaction>
    <physiologicalReaction direction="right-to-left" evidence="8">
        <dbReference type="Rhea" id="RHEA:12506"/>
    </physiologicalReaction>
</comment>
<comment type="catalytic activity">
    <reaction evidence="14">
        <text>L-pipecolate + NADP(+) = Delta(1)-piperideine-2-carboxylate + NADPH + H(+)</text>
        <dbReference type="Rhea" id="RHEA:12524"/>
        <dbReference type="ChEBI" id="CHEBI:15378"/>
        <dbReference type="ChEBI" id="CHEBI:57783"/>
        <dbReference type="ChEBI" id="CHEBI:58349"/>
        <dbReference type="ChEBI" id="CHEBI:61185"/>
        <dbReference type="ChEBI" id="CHEBI:77631"/>
        <dbReference type="EC" id="1.5.1.1"/>
    </reaction>
    <physiologicalReaction direction="right-to-left" evidence="14">
        <dbReference type="Rhea" id="RHEA:12526"/>
    </physiologicalReaction>
</comment>
<protein>
    <recommendedName>
        <fullName evidence="3">Ketimine reductase mu-crystallin</fullName>
        <ecNumber evidence="16">1.5.1.1</ecNumber>
        <ecNumber evidence="2">1.5.1.25</ecNumber>
    </recommendedName>
    <alternativeName>
        <fullName evidence="17">1-piperideine-2-carboxylate/1-pyrroline-2-carboxylate reductase</fullName>
    </alternativeName>
    <alternativeName>
        <fullName evidence="4">NADP-regulated thyroid-hormone-binding protein</fullName>
    </alternativeName>
</protein>
<evidence type="ECO:0000256" key="12">
    <source>
        <dbReference type="ARBA" id="ARBA00093263"/>
    </source>
</evidence>
<comment type="catalytic activity">
    <reaction evidence="12">
        <text>(3R)-1,4-thiomorpholine-3-carboxylate + NADP(+) = 3,4-dehydrothiomorpholine-3-carboxylate + NADPH + 2 H(+)</text>
        <dbReference type="Rhea" id="RHEA:12500"/>
        <dbReference type="ChEBI" id="CHEBI:15378"/>
        <dbReference type="ChEBI" id="CHEBI:57783"/>
        <dbReference type="ChEBI" id="CHEBI:58349"/>
        <dbReference type="ChEBI" id="CHEBI:58517"/>
        <dbReference type="ChEBI" id="CHEBI:176873"/>
        <dbReference type="EC" id="1.5.1.25"/>
    </reaction>
    <physiologicalReaction direction="right-to-left" evidence="12">
        <dbReference type="Rhea" id="RHEA:12502"/>
    </physiologicalReaction>
</comment>
<comment type="catalytic activity">
    <reaction evidence="6">
        <text>Delta(2)-thiazoline-2-carboxylate + NADPH + 2 H(+) = L-thiazolidine-2-carboxylate + NADP(+)</text>
        <dbReference type="Rhea" id="RHEA:68072"/>
        <dbReference type="ChEBI" id="CHEBI:15378"/>
        <dbReference type="ChEBI" id="CHEBI:57783"/>
        <dbReference type="ChEBI" id="CHEBI:58349"/>
        <dbReference type="ChEBI" id="CHEBI:176895"/>
        <dbReference type="ChEBI" id="CHEBI:176896"/>
    </reaction>
    <physiologicalReaction direction="left-to-right" evidence="6">
        <dbReference type="Rhea" id="RHEA:68073"/>
    </physiologicalReaction>
</comment>
<reference evidence="18" key="1">
    <citation type="journal article" date="2005" name="Comp. Biochem. Physiol. B, Biochem. Mol. Biol.">
        <title>Tauropine dehydrogenase from the marine sponge Halichondria japonica is a homolog of ornithine cyclodeaminase/mu-crystallin.</title>
        <authorList>
            <person name="Kan-No N."/>
            <person name="Matsu-Ura H."/>
            <person name="Jikihara S."/>
            <person name="Yamamoto T."/>
            <person name="Endo N."/>
            <person name="Moriyama S."/>
            <person name="Nagahisa E."/>
            <person name="Sato M."/>
        </authorList>
    </citation>
    <scope>NUCLEOTIDE SEQUENCE</scope>
</reference>
<dbReference type="InterPro" id="IPR003462">
    <property type="entry name" value="ODC_Mu_crystall"/>
</dbReference>
<evidence type="ECO:0000256" key="17">
    <source>
        <dbReference type="ARBA" id="ARBA00093650"/>
    </source>
</evidence>
<evidence type="ECO:0000256" key="7">
    <source>
        <dbReference type="ARBA" id="ARBA00093203"/>
    </source>
</evidence>
<dbReference type="PANTHER" id="PTHR13812">
    <property type="entry name" value="KETIMINE REDUCTASE MU-CRYSTALLIN"/>
    <property type="match status" value="1"/>
</dbReference>
<evidence type="ECO:0000256" key="8">
    <source>
        <dbReference type="ARBA" id="ARBA00093226"/>
    </source>
</evidence>
<evidence type="ECO:0000256" key="11">
    <source>
        <dbReference type="ARBA" id="ARBA00093250"/>
    </source>
</evidence>
<dbReference type="Gene3D" id="3.30.1780.10">
    <property type="entry name" value="ornithine cyclodeaminase, domain 1"/>
    <property type="match status" value="1"/>
</dbReference>
<evidence type="ECO:0000256" key="13">
    <source>
        <dbReference type="ARBA" id="ARBA00093264"/>
    </source>
</evidence>
<comment type="catalytic activity">
    <reaction evidence="13">
        <text>L-proline + NAD(+) = 1-pyrroline-2-carboxylate + NADH + H(+)</text>
        <dbReference type="Rhea" id="RHEA:20321"/>
        <dbReference type="ChEBI" id="CHEBI:15378"/>
        <dbReference type="ChEBI" id="CHEBI:39785"/>
        <dbReference type="ChEBI" id="CHEBI:57540"/>
        <dbReference type="ChEBI" id="CHEBI:57945"/>
        <dbReference type="ChEBI" id="CHEBI:60039"/>
        <dbReference type="EC" id="1.5.1.1"/>
    </reaction>
    <physiologicalReaction direction="right-to-left" evidence="13">
        <dbReference type="Rhea" id="RHEA:20323"/>
    </physiologicalReaction>
</comment>
<evidence type="ECO:0000256" key="4">
    <source>
        <dbReference type="ARBA" id="ARBA00033420"/>
    </source>
</evidence>
<comment type="similarity">
    <text evidence="1">Belongs to the ornithine cyclodeaminase/mu-crystallin family.</text>
</comment>
<dbReference type="InterPro" id="IPR023401">
    <property type="entry name" value="ODC_N"/>
</dbReference>
<comment type="catalytic activity">
    <reaction evidence="5">
        <text>L-pipecolate + NAD(+) = Delta(1)-piperideine-2-carboxylate + NADH + H(+)</text>
        <dbReference type="Rhea" id="RHEA:30807"/>
        <dbReference type="ChEBI" id="CHEBI:15378"/>
        <dbReference type="ChEBI" id="CHEBI:57540"/>
        <dbReference type="ChEBI" id="CHEBI:57945"/>
        <dbReference type="ChEBI" id="CHEBI:61185"/>
        <dbReference type="ChEBI" id="CHEBI:77631"/>
        <dbReference type="EC" id="1.5.1.1"/>
    </reaction>
    <physiologicalReaction direction="right-to-left" evidence="5">
        <dbReference type="Rhea" id="RHEA:30809"/>
    </physiologicalReaction>
</comment>
<evidence type="ECO:0000256" key="16">
    <source>
        <dbReference type="ARBA" id="ARBA00093598"/>
    </source>
</evidence>
<evidence type="ECO:0000256" key="3">
    <source>
        <dbReference type="ARBA" id="ARBA00015173"/>
    </source>
</evidence>
<dbReference type="SUPFAM" id="SSF51735">
    <property type="entry name" value="NAD(P)-binding Rossmann-fold domains"/>
    <property type="match status" value="1"/>
</dbReference>
<evidence type="ECO:0000256" key="2">
    <source>
        <dbReference type="ARBA" id="ARBA00012883"/>
    </source>
</evidence>
<comment type="catalytic activity">
    <reaction evidence="7">
        <text>L-proline + NADP(+) = 1-pyrroline-2-carboxylate + NADPH + H(+)</text>
        <dbReference type="Rhea" id="RHEA:20317"/>
        <dbReference type="ChEBI" id="CHEBI:15378"/>
        <dbReference type="ChEBI" id="CHEBI:39785"/>
        <dbReference type="ChEBI" id="CHEBI:57783"/>
        <dbReference type="ChEBI" id="CHEBI:58349"/>
        <dbReference type="ChEBI" id="CHEBI:60039"/>
        <dbReference type="EC" id="1.5.1.1"/>
    </reaction>
    <physiologicalReaction direction="right-to-left" evidence="7">
        <dbReference type="Rhea" id="RHEA:20319"/>
    </physiologicalReaction>
</comment>
<dbReference type="EC" id="1.5.1.25" evidence="2"/>
<dbReference type="AlphaFoldDB" id="Q60FC7"/>
<evidence type="ECO:0000313" key="18">
    <source>
        <dbReference type="EMBL" id="BAD52445.1"/>
    </source>
</evidence>
<dbReference type="BRENDA" id="1.5.1.23">
    <property type="organism ID" value="2536"/>
</dbReference>
<comment type="subunit">
    <text evidence="15">Homodimer. Binds the thyroid hormone triiodothyronine (T3); T3 binding inhibits enzymatic activity.</text>
</comment>
<dbReference type="GO" id="GO:0050241">
    <property type="term" value="F:pyrroline-2-carboxylate reductase activity"/>
    <property type="evidence" value="ECO:0007669"/>
    <property type="project" value="UniProtKB-EC"/>
</dbReference>
<dbReference type="GO" id="GO:0005737">
    <property type="term" value="C:cytoplasm"/>
    <property type="evidence" value="ECO:0007669"/>
    <property type="project" value="TreeGrafter"/>
</dbReference>
<proteinExistence type="evidence at transcript level"/>